<keyword evidence="1" id="KW-1133">Transmembrane helix</keyword>
<evidence type="ECO:0000259" key="2">
    <source>
        <dbReference type="Pfam" id="PF07885"/>
    </source>
</evidence>
<dbReference type="GO" id="GO:0034220">
    <property type="term" value="P:monoatomic ion transmembrane transport"/>
    <property type="evidence" value="ECO:0007669"/>
    <property type="project" value="UniProtKB-KW"/>
</dbReference>
<keyword evidence="1" id="KW-0812">Transmembrane</keyword>
<dbReference type="Proteomes" id="UP000248887">
    <property type="component" value="Unassembled WGS sequence"/>
</dbReference>
<proteinExistence type="predicted"/>
<keyword evidence="3" id="KW-0407">Ion channel</keyword>
<reference evidence="3 4" key="1">
    <citation type="submission" date="2017-08" db="EMBL/GenBank/DDBJ databases">
        <title>Infants hospitalized years apart are colonized by the same room-sourced microbial strains.</title>
        <authorList>
            <person name="Brooks B."/>
            <person name="Olm M.R."/>
            <person name="Firek B.A."/>
            <person name="Baker R."/>
            <person name="Thomas B.C."/>
            <person name="Morowitz M.J."/>
            <person name="Banfield J.F."/>
        </authorList>
    </citation>
    <scope>NUCLEOTIDE SEQUENCE [LARGE SCALE GENOMIC DNA]</scope>
    <source>
        <strain evidence="3">S2_005_001_R2_27</strain>
    </source>
</reference>
<dbReference type="InterPro" id="IPR013099">
    <property type="entry name" value="K_chnl_dom"/>
</dbReference>
<evidence type="ECO:0000256" key="1">
    <source>
        <dbReference type="SAM" id="Phobius"/>
    </source>
</evidence>
<name>A0A2W5T2N2_ANCNO</name>
<feature type="domain" description="Potassium channel" evidence="2">
    <location>
        <begin position="63"/>
        <end position="132"/>
    </location>
</feature>
<accession>A0A2W5T2N2</accession>
<feature type="transmembrane region" description="Helical" evidence="1">
    <location>
        <begin position="6"/>
        <end position="31"/>
    </location>
</feature>
<sequence length="152" mass="17225">MMVEELVVGIMMNIMVMMVHLAATFLLIVLVRPFERWLWDQPHLRLMLALLTANAILLTAHLLEVGCWSLVYAYRELVQFPVDAYYSAFVNYTTLGYGDTLQNTRTRLLGPLTAASGILMFGWSTALLIYVLQSHLPRLVPDRPAGKKPPPH</sequence>
<keyword evidence="1" id="KW-0472">Membrane</keyword>
<dbReference type="EMBL" id="QFQD01000002">
    <property type="protein sequence ID" value="PZQ85773.1"/>
    <property type="molecule type" value="Genomic_DNA"/>
</dbReference>
<evidence type="ECO:0000313" key="3">
    <source>
        <dbReference type="EMBL" id="PZQ85773.1"/>
    </source>
</evidence>
<feature type="transmembrane region" description="Helical" evidence="1">
    <location>
        <begin position="108"/>
        <end position="132"/>
    </location>
</feature>
<keyword evidence="3" id="KW-0406">Ion transport</keyword>
<dbReference type="Gene3D" id="1.10.287.70">
    <property type="match status" value="1"/>
</dbReference>
<dbReference type="AlphaFoldDB" id="A0A2W5T2N2"/>
<gene>
    <name evidence="3" type="ORF">DI549_01520</name>
</gene>
<keyword evidence="3" id="KW-0813">Transport</keyword>
<dbReference type="Pfam" id="PF07885">
    <property type="entry name" value="Ion_trans_2"/>
    <property type="match status" value="1"/>
</dbReference>
<evidence type="ECO:0000313" key="4">
    <source>
        <dbReference type="Proteomes" id="UP000248887"/>
    </source>
</evidence>
<dbReference type="SUPFAM" id="SSF81324">
    <property type="entry name" value="Voltage-gated potassium channels"/>
    <property type="match status" value="1"/>
</dbReference>
<protein>
    <submittedName>
        <fullName evidence="3">Two pore domain potassium channel family protein</fullName>
    </submittedName>
</protein>
<feature type="transmembrane region" description="Helical" evidence="1">
    <location>
        <begin position="43"/>
        <end position="63"/>
    </location>
</feature>
<organism evidence="3 4">
    <name type="scientific">Ancylobacter novellus</name>
    <name type="common">Thiobacillus novellus</name>
    <dbReference type="NCBI Taxonomy" id="921"/>
    <lineage>
        <taxon>Bacteria</taxon>
        <taxon>Pseudomonadati</taxon>
        <taxon>Pseudomonadota</taxon>
        <taxon>Alphaproteobacteria</taxon>
        <taxon>Hyphomicrobiales</taxon>
        <taxon>Xanthobacteraceae</taxon>
        <taxon>Ancylobacter</taxon>
    </lineage>
</organism>
<comment type="caution">
    <text evidence="3">The sequence shown here is derived from an EMBL/GenBank/DDBJ whole genome shotgun (WGS) entry which is preliminary data.</text>
</comment>